<organism evidence="2 3">
    <name type="scientific">Thermanaerothrix daxensis</name>
    <dbReference type="NCBI Taxonomy" id="869279"/>
    <lineage>
        <taxon>Bacteria</taxon>
        <taxon>Bacillati</taxon>
        <taxon>Chloroflexota</taxon>
        <taxon>Anaerolineae</taxon>
        <taxon>Anaerolineales</taxon>
        <taxon>Anaerolineaceae</taxon>
        <taxon>Thermanaerothrix</taxon>
    </lineage>
</organism>
<sequence>MLEKLPQPVIFAHRGASAYAPENTLAAFRLAAKQGVEAIELDAKLTADGEVVVIHDMTVDRTTNGHGEVRRLRLEEIRRLDAGSFFSEAYRGEKVPLLREVFEELGQRLFINVELTNYNAPLDPLPVKVAQLVREYHLEERVLFSSFNPWNLLRIRRRLPECPVALLALEGRSGWLARSDLMHWVSPRIIHPYFADVTPEWIRHAHQRGRRIHVWTVNRAEDLETLFRWGVDGVFTDDPILAMQIRSRVKGLEAGSVDEVVARL</sequence>
<dbReference type="AlphaFoldDB" id="A0A0P6Y1P6"/>
<dbReference type="EMBL" id="LGKO01000005">
    <property type="protein sequence ID" value="KPL82868.1"/>
    <property type="molecule type" value="Genomic_DNA"/>
</dbReference>
<dbReference type="RefSeq" id="WP_054522432.1">
    <property type="nucleotide sequence ID" value="NZ_LGKO01000005.1"/>
</dbReference>
<accession>A0A0P6Y1P6</accession>
<dbReference type="GO" id="GO:0008081">
    <property type="term" value="F:phosphoric diester hydrolase activity"/>
    <property type="evidence" value="ECO:0007669"/>
    <property type="project" value="InterPro"/>
</dbReference>
<dbReference type="InterPro" id="IPR030395">
    <property type="entry name" value="GP_PDE_dom"/>
</dbReference>
<reference evidence="2 3" key="1">
    <citation type="submission" date="2015-07" db="EMBL/GenBank/DDBJ databases">
        <title>Whole genome sequence of Thermanaerothrix daxensis DSM 23592.</title>
        <authorList>
            <person name="Hemp J."/>
            <person name="Ward L.M."/>
            <person name="Pace L.A."/>
            <person name="Fischer W.W."/>
        </authorList>
    </citation>
    <scope>NUCLEOTIDE SEQUENCE [LARGE SCALE GENOMIC DNA]</scope>
    <source>
        <strain evidence="2 3">GNS-1</strain>
    </source>
</reference>
<dbReference type="PANTHER" id="PTHR46211:SF14">
    <property type="entry name" value="GLYCEROPHOSPHODIESTER PHOSPHODIESTERASE"/>
    <property type="match status" value="1"/>
</dbReference>
<evidence type="ECO:0000313" key="3">
    <source>
        <dbReference type="Proteomes" id="UP000050544"/>
    </source>
</evidence>
<dbReference type="PANTHER" id="PTHR46211">
    <property type="entry name" value="GLYCEROPHOSPHORYL DIESTER PHOSPHODIESTERASE"/>
    <property type="match status" value="1"/>
</dbReference>
<name>A0A0P6Y1P6_9CHLR</name>
<proteinExistence type="predicted"/>
<dbReference type="InterPro" id="IPR017946">
    <property type="entry name" value="PLC-like_Pdiesterase_TIM-brl"/>
</dbReference>
<dbReference type="Proteomes" id="UP000050544">
    <property type="component" value="Unassembled WGS sequence"/>
</dbReference>
<dbReference type="STRING" id="869279.SE15_12560"/>
<gene>
    <name evidence="2" type="ORF">SE15_12560</name>
</gene>
<comment type="caution">
    <text evidence="2">The sequence shown here is derived from an EMBL/GenBank/DDBJ whole genome shotgun (WGS) entry which is preliminary data.</text>
</comment>
<dbReference type="Gene3D" id="3.20.20.190">
    <property type="entry name" value="Phosphatidylinositol (PI) phosphodiesterase"/>
    <property type="match status" value="1"/>
</dbReference>
<dbReference type="Pfam" id="PF03009">
    <property type="entry name" value="GDPD"/>
    <property type="match status" value="1"/>
</dbReference>
<evidence type="ECO:0000259" key="1">
    <source>
        <dbReference type="PROSITE" id="PS51704"/>
    </source>
</evidence>
<evidence type="ECO:0000313" key="2">
    <source>
        <dbReference type="EMBL" id="KPL82868.1"/>
    </source>
</evidence>
<dbReference type="PATRIC" id="fig|869279.4.peg.2135"/>
<dbReference type="OrthoDB" id="384721at2"/>
<dbReference type="GO" id="GO:0006629">
    <property type="term" value="P:lipid metabolic process"/>
    <property type="evidence" value="ECO:0007669"/>
    <property type="project" value="InterPro"/>
</dbReference>
<keyword evidence="3" id="KW-1185">Reference proteome</keyword>
<dbReference type="SUPFAM" id="SSF51695">
    <property type="entry name" value="PLC-like phosphodiesterases"/>
    <property type="match status" value="1"/>
</dbReference>
<dbReference type="PROSITE" id="PS51704">
    <property type="entry name" value="GP_PDE"/>
    <property type="match status" value="1"/>
</dbReference>
<protein>
    <recommendedName>
        <fullName evidence="1">GP-PDE domain-containing protein</fullName>
    </recommendedName>
</protein>
<feature type="domain" description="GP-PDE" evidence="1">
    <location>
        <begin position="8"/>
        <end position="246"/>
    </location>
</feature>